<feature type="non-terminal residue" evidence="1">
    <location>
        <position position="1"/>
    </location>
</feature>
<organism evidence="1 2">
    <name type="scientific">Mytilus galloprovincialis</name>
    <name type="common">Mediterranean mussel</name>
    <dbReference type="NCBI Taxonomy" id="29158"/>
    <lineage>
        <taxon>Eukaryota</taxon>
        <taxon>Metazoa</taxon>
        <taxon>Spiralia</taxon>
        <taxon>Lophotrochozoa</taxon>
        <taxon>Mollusca</taxon>
        <taxon>Bivalvia</taxon>
        <taxon>Autobranchia</taxon>
        <taxon>Pteriomorphia</taxon>
        <taxon>Mytilida</taxon>
        <taxon>Mytiloidea</taxon>
        <taxon>Mytilidae</taxon>
        <taxon>Mytilinae</taxon>
        <taxon>Mytilus</taxon>
    </lineage>
</organism>
<comment type="caution">
    <text evidence="1">The sequence shown here is derived from an EMBL/GenBank/DDBJ whole genome shotgun (WGS) entry which is preliminary data.</text>
</comment>
<evidence type="ECO:0000313" key="2">
    <source>
        <dbReference type="Proteomes" id="UP000596742"/>
    </source>
</evidence>
<dbReference type="AlphaFoldDB" id="A0A8B6C6K8"/>
<dbReference type="InterPro" id="IPR008042">
    <property type="entry name" value="Retrotrans_Pao"/>
</dbReference>
<name>A0A8B6C6K8_MYTGA</name>
<gene>
    <name evidence="1" type="ORF">MGAL_10B007556</name>
</gene>
<dbReference type="Proteomes" id="UP000596742">
    <property type="component" value="Unassembled WGS sequence"/>
</dbReference>
<dbReference type="EMBL" id="UYJE01001274">
    <property type="protein sequence ID" value="VDI00805.1"/>
    <property type="molecule type" value="Genomic_DNA"/>
</dbReference>
<dbReference type="SUPFAM" id="SSF56672">
    <property type="entry name" value="DNA/RNA polymerases"/>
    <property type="match status" value="1"/>
</dbReference>
<dbReference type="OrthoDB" id="8061911at2759"/>
<keyword evidence="2" id="KW-1185">Reference proteome</keyword>
<dbReference type="PANTHER" id="PTHR47331:SF1">
    <property type="entry name" value="GAG-LIKE PROTEIN"/>
    <property type="match status" value="1"/>
</dbReference>
<dbReference type="InterPro" id="IPR043502">
    <property type="entry name" value="DNA/RNA_pol_sf"/>
</dbReference>
<proteinExistence type="predicted"/>
<accession>A0A8B6C6K8</accession>
<evidence type="ECO:0000313" key="1">
    <source>
        <dbReference type="EMBL" id="VDI00805.1"/>
    </source>
</evidence>
<dbReference type="PANTHER" id="PTHR47331">
    <property type="entry name" value="PHD-TYPE DOMAIN-CONTAINING PROTEIN"/>
    <property type="match status" value="1"/>
</dbReference>
<dbReference type="Pfam" id="PF05380">
    <property type="entry name" value="Peptidase_A17"/>
    <property type="match status" value="1"/>
</dbReference>
<reference evidence="1" key="1">
    <citation type="submission" date="2018-11" db="EMBL/GenBank/DDBJ databases">
        <authorList>
            <person name="Alioto T."/>
            <person name="Alioto T."/>
        </authorList>
    </citation>
    <scope>NUCLEOTIDE SEQUENCE</scope>
</reference>
<protein>
    <submittedName>
        <fullName evidence="1">Uncharacterized protein</fullName>
    </submittedName>
</protein>
<sequence>MTTANFAKLPWKEDHPTLPLNRNIAYRRTVNVVNRLRKDPNMLTKYGEIIAEQQRRGFIEKVDDKIPQDRKVHYIPHHPVKKDSATTPIRIVYDCSCRETPDIPSLNDCLLNIPPNLNDIAAILLRFRLNKYAVTTDIEKAFLNVGLEEKDRDVYKILLVQQPNRPNRTTRPLFANAGFNLRSWASNSEMLQEFARKDSVVDNDKIIKVLGLKWNAEKDTITFAKKDALGNKNKAVTKRDVLKQTSRIYDPLGILSPITVRNKMFLQELWKNGLDWDQSLSSEFTKQWTEIAQNTEKGARIGNTPHWMNTTKPLNVFTRNRVQEIKKLTEKYQWKYCPTNSNPADLLSRGVDFDKFADSDLWFKGPTWINEENLWPKWNGNETIILTNLEDTENTQTTEDNTERNSINIAHISGIVDIS</sequence>